<dbReference type="InterPro" id="IPR050984">
    <property type="entry name" value="Gfo/Idh/MocA_domain"/>
</dbReference>
<evidence type="ECO:0000256" key="2">
    <source>
        <dbReference type="ARBA" id="ARBA00023002"/>
    </source>
</evidence>
<evidence type="ECO:0000259" key="3">
    <source>
        <dbReference type="Pfam" id="PF01408"/>
    </source>
</evidence>
<dbReference type="PANTHER" id="PTHR22604:SF105">
    <property type="entry name" value="TRANS-1,2-DIHYDROBENZENE-1,2-DIOL DEHYDROGENASE"/>
    <property type="match status" value="1"/>
</dbReference>
<dbReference type="RefSeq" id="WP_158684359.1">
    <property type="nucleotide sequence ID" value="NZ_CP095474.1"/>
</dbReference>
<dbReference type="SUPFAM" id="SSF51735">
    <property type="entry name" value="NAD(P)-binding Rossmann-fold domains"/>
    <property type="match status" value="1"/>
</dbReference>
<proteinExistence type="inferred from homology"/>
<dbReference type="Pfam" id="PF01408">
    <property type="entry name" value="GFO_IDH_MocA"/>
    <property type="match status" value="1"/>
</dbReference>
<dbReference type="Proteomes" id="UP001056383">
    <property type="component" value="Chromosome"/>
</dbReference>
<reference evidence="4" key="1">
    <citation type="submission" date="2022-04" db="EMBL/GenBank/DDBJ databases">
        <title>Systematic whole-genome sequencing reveals an unexpected diversity among actinomycetoma pathogens and provides insights into their antibacterial susceptibilities.</title>
        <authorList>
            <person name="Watson A.K."/>
            <person name="Kepplinger B."/>
            <person name="Bakhiet S.M."/>
            <person name="Mhmoud N.A."/>
            <person name="Chapman J."/>
            <person name="Allenby N."/>
            <person name="Mickiewicz K."/>
            <person name="Goodfellow M."/>
            <person name="Fahal A.H."/>
            <person name="Errington J."/>
        </authorList>
    </citation>
    <scope>NUCLEOTIDE SEQUENCE</scope>
    <source>
        <strain evidence="4">SD 504</strain>
    </source>
</reference>
<dbReference type="InterPro" id="IPR000683">
    <property type="entry name" value="Gfo/Idh/MocA-like_OxRdtase_N"/>
</dbReference>
<dbReference type="InterPro" id="IPR036291">
    <property type="entry name" value="NAD(P)-bd_dom_sf"/>
</dbReference>
<organism evidence="4 5">
    <name type="scientific">Streptomyces sudanensis</name>
    <dbReference type="NCBI Taxonomy" id="436397"/>
    <lineage>
        <taxon>Bacteria</taxon>
        <taxon>Bacillati</taxon>
        <taxon>Actinomycetota</taxon>
        <taxon>Actinomycetes</taxon>
        <taxon>Kitasatosporales</taxon>
        <taxon>Streptomycetaceae</taxon>
        <taxon>Streptomyces</taxon>
    </lineage>
</organism>
<keyword evidence="5" id="KW-1185">Reference proteome</keyword>
<sequence length="110" mass="11494">MSPERAAGRFVEHLLPVEDAEPVAVGPRSAGSARLFAARYSVPRAYGSHQDLLACPHVDIVYVAAVNSAHGWHCAWSRRPGSTCCARKDLATAAAEAGEPIDLAGAGGSR</sequence>
<evidence type="ECO:0000256" key="1">
    <source>
        <dbReference type="ARBA" id="ARBA00010928"/>
    </source>
</evidence>
<feature type="domain" description="Gfo/Idh/MocA-like oxidoreductase N-terminal" evidence="3">
    <location>
        <begin position="18"/>
        <end position="88"/>
    </location>
</feature>
<name>A0ABY4TKM5_9ACTN</name>
<comment type="similarity">
    <text evidence="1">Belongs to the Gfo/Idh/MocA family.</text>
</comment>
<gene>
    <name evidence="4" type="ORF">MW084_18280</name>
</gene>
<accession>A0ABY4TKM5</accession>
<keyword evidence="2" id="KW-0560">Oxidoreductase</keyword>
<evidence type="ECO:0000313" key="4">
    <source>
        <dbReference type="EMBL" id="URN17560.1"/>
    </source>
</evidence>
<protein>
    <recommendedName>
        <fullName evidence="3">Gfo/Idh/MocA-like oxidoreductase N-terminal domain-containing protein</fullName>
    </recommendedName>
</protein>
<dbReference type="Gene3D" id="3.40.50.720">
    <property type="entry name" value="NAD(P)-binding Rossmann-like Domain"/>
    <property type="match status" value="1"/>
</dbReference>
<evidence type="ECO:0000313" key="5">
    <source>
        <dbReference type="Proteomes" id="UP001056383"/>
    </source>
</evidence>
<dbReference type="EMBL" id="CP095474">
    <property type="protein sequence ID" value="URN17560.1"/>
    <property type="molecule type" value="Genomic_DNA"/>
</dbReference>
<dbReference type="PANTHER" id="PTHR22604">
    <property type="entry name" value="OXIDOREDUCTASES"/>
    <property type="match status" value="1"/>
</dbReference>